<dbReference type="InterPro" id="IPR046357">
    <property type="entry name" value="PPIase_dom_sf"/>
</dbReference>
<dbReference type="InterPro" id="IPR050245">
    <property type="entry name" value="PrsA_foldase"/>
</dbReference>
<name>A0A4Y8LS45_9BACL</name>
<reference evidence="5 6" key="1">
    <citation type="submission" date="2019-03" db="EMBL/GenBank/DDBJ databases">
        <title>Cohnella endophytica sp. nov., a novel endophytic bacterium isolated from bark of Sonneratia apetala.</title>
        <authorList>
            <person name="Tuo L."/>
        </authorList>
    </citation>
    <scope>NUCLEOTIDE SEQUENCE [LARGE SCALE GENOMIC DNA]</scope>
    <source>
        <strain evidence="5 6">CCTCC AB 208254</strain>
    </source>
</reference>
<dbReference type="InterPro" id="IPR027304">
    <property type="entry name" value="Trigger_fact/SurA_dom_sf"/>
</dbReference>
<keyword evidence="1 5" id="KW-0413">Isomerase</keyword>
<dbReference type="EMBL" id="SOMN01000028">
    <property type="protein sequence ID" value="TFE24136.1"/>
    <property type="molecule type" value="Genomic_DNA"/>
</dbReference>
<keyword evidence="3" id="KW-0732">Signal</keyword>
<proteinExistence type="predicted"/>
<dbReference type="Gene3D" id="3.10.50.40">
    <property type="match status" value="1"/>
</dbReference>
<feature type="compositionally biased region" description="Low complexity" evidence="2">
    <location>
        <begin position="334"/>
        <end position="352"/>
    </location>
</feature>
<dbReference type="PROSITE" id="PS50198">
    <property type="entry name" value="PPIC_PPIASE_2"/>
    <property type="match status" value="1"/>
</dbReference>
<comment type="caution">
    <text evidence="5">The sequence shown here is derived from an EMBL/GenBank/DDBJ whole genome shotgun (WGS) entry which is preliminary data.</text>
</comment>
<dbReference type="Proteomes" id="UP000297900">
    <property type="component" value="Unassembled WGS sequence"/>
</dbReference>
<evidence type="ECO:0000259" key="4">
    <source>
        <dbReference type="PROSITE" id="PS50198"/>
    </source>
</evidence>
<sequence length="352" mass="38750">MLHHNRMPYRRLAMLTLAAVMLVALISACGKKEEASGSKGTVIATYKGGEVIDKEFDKYTAFQTIMNPQSAMYMSIPQFKEQFIKQYIVSKVLLKDISDEDKKAADTAADSFKKQLEEARNTQPELKKHMDDSDLSVKEAVAMYHDLAAFQSYYAAKGEELKPTVKEEEIKAEYDKAPSDFNIVSVRHILIGTTDPETGAELKSDEDALNLAKEVKTKLEAGGDWNALAKEYSTDTGSKDKGGLYEKQQAKAWVAEFKDAANKQEIGKVGDPVQTQFGYHVMKVESREATPYDKLKTEDKDGLKSAVAQTKLSEFLTAEEGKLEIKVTLPAEPTPTATGSPDASPTASAPAK</sequence>
<dbReference type="InterPro" id="IPR000297">
    <property type="entry name" value="PPIase_PpiC"/>
</dbReference>
<keyword evidence="1" id="KW-0697">Rotamase</keyword>
<organism evidence="5 6">
    <name type="scientific">Cohnella luojiensis</name>
    <dbReference type="NCBI Taxonomy" id="652876"/>
    <lineage>
        <taxon>Bacteria</taxon>
        <taxon>Bacillati</taxon>
        <taxon>Bacillota</taxon>
        <taxon>Bacilli</taxon>
        <taxon>Bacillales</taxon>
        <taxon>Paenibacillaceae</taxon>
        <taxon>Cohnella</taxon>
    </lineage>
</organism>
<evidence type="ECO:0000256" key="1">
    <source>
        <dbReference type="PROSITE-ProRule" id="PRU00278"/>
    </source>
</evidence>
<feature type="region of interest" description="Disordered" evidence="2">
    <location>
        <begin position="329"/>
        <end position="352"/>
    </location>
</feature>
<dbReference type="SUPFAM" id="SSF54534">
    <property type="entry name" value="FKBP-like"/>
    <property type="match status" value="1"/>
</dbReference>
<protein>
    <submittedName>
        <fullName evidence="5">Peptidylprolyl isomerase</fullName>
    </submittedName>
</protein>
<dbReference type="RefSeq" id="WP_135153466.1">
    <property type="nucleotide sequence ID" value="NZ_SOMN01000028.1"/>
</dbReference>
<gene>
    <name evidence="5" type="ORF">E2980_17080</name>
</gene>
<feature type="signal peptide" evidence="3">
    <location>
        <begin position="1"/>
        <end position="28"/>
    </location>
</feature>
<evidence type="ECO:0000313" key="5">
    <source>
        <dbReference type="EMBL" id="TFE24136.1"/>
    </source>
</evidence>
<dbReference type="PROSITE" id="PS51257">
    <property type="entry name" value="PROKAR_LIPOPROTEIN"/>
    <property type="match status" value="1"/>
</dbReference>
<dbReference type="PANTHER" id="PTHR47245:SF2">
    <property type="entry name" value="PEPTIDYL-PROLYL CIS-TRANS ISOMERASE HP_0175-RELATED"/>
    <property type="match status" value="1"/>
</dbReference>
<feature type="chain" id="PRO_5039391116" evidence="3">
    <location>
        <begin position="29"/>
        <end position="352"/>
    </location>
</feature>
<dbReference type="SUPFAM" id="SSF109998">
    <property type="entry name" value="Triger factor/SurA peptide-binding domain-like"/>
    <property type="match status" value="1"/>
</dbReference>
<dbReference type="GO" id="GO:0003755">
    <property type="term" value="F:peptidyl-prolyl cis-trans isomerase activity"/>
    <property type="evidence" value="ECO:0007669"/>
    <property type="project" value="UniProtKB-KW"/>
</dbReference>
<dbReference type="PANTHER" id="PTHR47245">
    <property type="entry name" value="PEPTIDYLPROLYL ISOMERASE"/>
    <property type="match status" value="1"/>
</dbReference>
<accession>A0A4Y8LS45</accession>
<evidence type="ECO:0000256" key="3">
    <source>
        <dbReference type="SAM" id="SignalP"/>
    </source>
</evidence>
<evidence type="ECO:0000256" key="2">
    <source>
        <dbReference type="SAM" id="MobiDB-lite"/>
    </source>
</evidence>
<dbReference type="AlphaFoldDB" id="A0A4Y8LS45"/>
<dbReference type="Pfam" id="PF13616">
    <property type="entry name" value="Rotamase_3"/>
    <property type="match status" value="1"/>
</dbReference>
<evidence type="ECO:0000313" key="6">
    <source>
        <dbReference type="Proteomes" id="UP000297900"/>
    </source>
</evidence>
<keyword evidence="6" id="KW-1185">Reference proteome</keyword>
<feature type="domain" description="PpiC" evidence="4">
    <location>
        <begin position="184"/>
        <end position="286"/>
    </location>
</feature>
<dbReference type="OrthoDB" id="14196at2"/>